<keyword evidence="3" id="KW-0731">Sigma factor</keyword>
<dbReference type="GO" id="GO:0003677">
    <property type="term" value="F:DNA binding"/>
    <property type="evidence" value="ECO:0007669"/>
    <property type="project" value="InterPro"/>
</dbReference>
<reference evidence="7 8" key="1">
    <citation type="submission" date="2015-04" db="EMBL/GenBank/DDBJ databases">
        <title>Complete genome of flavobacterium.</title>
        <authorList>
            <person name="Kwon Y.M."/>
            <person name="Kim S.-J."/>
        </authorList>
    </citation>
    <scope>NUCLEOTIDE SEQUENCE [LARGE SCALE GENOMIC DNA]</scope>
    <source>
        <strain evidence="7 8">DK169</strain>
    </source>
</reference>
<evidence type="ECO:0000313" key="8">
    <source>
        <dbReference type="Proteomes" id="UP000050827"/>
    </source>
</evidence>
<evidence type="ECO:0000256" key="4">
    <source>
        <dbReference type="ARBA" id="ARBA00023163"/>
    </source>
</evidence>
<evidence type="ECO:0000259" key="6">
    <source>
        <dbReference type="Pfam" id="PF08281"/>
    </source>
</evidence>
<dbReference type="InterPro" id="IPR014284">
    <property type="entry name" value="RNA_pol_sigma-70_dom"/>
</dbReference>
<comment type="similarity">
    <text evidence="1">Belongs to the sigma-70 factor family. ECF subfamily.</text>
</comment>
<dbReference type="InterPro" id="IPR036388">
    <property type="entry name" value="WH-like_DNA-bd_sf"/>
</dbReference>
<dbReference type="InterPro" id="IPR013324">
    <property type="entry name" value="RNA_pol_sigma_r3/r4-like"/>
</dbReference>
<gene>
    <name evidence="7" type="ORF">AAY42_07330</name>
</gene>
<dbReference type="STRING" id="346185.AAY42_07330"/>
<feature type="domain" description="RNA polymerase sigma-70 region 2" evidence="5">
    <location>
        <begin position="31"/>
        <end position="97"/>
    </location>
</feature>
<dbReference type="InterPro" id="IPR039425">
    <property type="entry name" value="RNA_pol_sigma-70-like"/>
</dbReference>
<dbReference type="EMBL" id="LCTZ01000002">
    <property type="protein sequence ID" value="KQC31654.1"/>
    <property type="molecule type" value="Genomic_DNA"/>
</dbReference>
<evidence type="ECO:0000313" key="7">
    <source>
        <dbReference type="EMBL" id="KQC31654.1"/>
    </source>
</evidence>
<keyword evidence="2" id="KW-0805">Transcription regulation</keyword>
<accession>A0A0Q1CKX6</accession>
<organism evidence="7 8">
    <name type="scientific">Flagellimonas eckloniae</name>
    <dbReference type="NCBI Taxonomy" id="346185"/>
    <lineage>
        <taxon>Bacteria</taxon>
        <taxon>Pseudomonadati</taxon>
        <taxon>Bacteroidota</taxon>
        <taxon>Flavobacteriia</taxon>
        <taxon>Flavobacteriales</taxon>
        <taxon>Flavobacteriaceae</taxon>
        <taxon>Flagellimonas</taxon>
    </lineage>
</organism>
<sequence length="191" mass="22037">MGIGHSYNTLTDEELVQKIVASNDTLLFGVLYDRYAKMVYNKCYGFSKSQDEAEDLTQDVFLMLFVKLASFKGKSKFSTWLYSFTYNFCVNYVNRNKQRKMSDNSVPMENTEYKLTETEVPDESIYELKASRLDKALQLLTPEDKSILLLKYQDGASIKDLCELMEVGESAIKMRLKRAKAKLLEIYNTVS</sequence>
<evidence type="ECO:0000256" key="2">
    <source>
        <dbReference type="ARBA" id="ARBA00023015"/>
    </source>
</evidence>
<dbReference type="PANTHER" id="PTHR43133">
    <property type="entry name" value="RNA POLYMERASE ECF-TYPE SIGMA FACTO"/>
    <property type="match status" value="1"/>
</dbReference>
<evidence type="ECO:0000256" key="3">
    <source>
        <dbReference type="ARBA" id="ARBA00023082"/>
    </source>
</evidence>
<keyword evidence="4" id="KW-0804">Transcription</keyword>
<dbReference type="InterPro" id="IPR007627">
    <property type="entry name" value="RNA_pol_sigma70_r2"/>
</dbReference>
<dbReference type="PATRIC" id="fig|1547436.3.peg.1510"/>
<proteinExistence type="inferred from homology"/>
<dbReference type="CDD" id="cd06171">
    <property type="entry name" value="Sigma70_r4"/>
    <property type="match status" value="1"/>
</dbReference>
<evidence type="ECO:0000256" key="1">
    <source>
        <dbReference type="ARBA" id="ARBA00010641"/>
    </source>
</evidence>
<dbReference type="AlphaFoldDB" id="A0A0Q1CKX6"/>
<dbReference type="SUPFAM" id="SSF88659">
    <property type="entry name" value="Sigma3 and sigma4 domains of RNA polymerase sigma factors"/>
    <property type="match status" value="1"/>
</dbReference>
<dbReference type="Gene3D" id="1.10.1740.10">
    <property type="match status" value="1"/>
</dbReference>
<dbReference type="GO" id="GO:0006352">
    <property type="term" value="P:DNA-templated transcription initiation"/>
    <property type="evidence" value="ECO:0007669"/>
    <property type="project" value="InterPro"/>
</dbReference>
<dbReference type="Gene3D" id="1.10.10.10">
    <property type="entry name" value="Winged helix-like DNA-binding domain superfamily/Winged helix DNA-binding domain"/>
    <property type="match status" value="1"/>
</dbReference>
<dbReference type="InterPro" id="IPR013249">
    <property type="entry name" value="RNA_pol_sigma70_r4_t2"/>
</dbReference>
<name>A0A0Q1CKX6_9FLAO</name>
<dbReference type="InterPro" id="IPR013325">
    <property type="entry name" value="RNA_pol_sigma_r2"/>
</dbReference>
<dbReference type="NCBIfam" id="TIGR02937">
    <property type="entry name" value="sigma70-ECF"/>
    <property type="match status" value="1"/>
</dbReference>
<dbReference type="Pfam" id="PF08281">
    <property type="entry name" value="Sigma70_r4_2"/>
    <property type="match status" value="1"/>
</dbReference>
<dbReference type="PANTHER" id="PTHR43133:SF51">
    <property type="entry name" value="RNA POLYMERASE SIGMA FACTOR"/>
    <property type="match status" value="1"/>
</dbReference>
<comment type="caution">
    <text evidence="7">The sequence shown here is derived from an EMBL/GenBank/DDBJ whole genome shotgun (WGS) entry which is preliminary data.</text>
</comment>
<protein>
    <submittedName>
        <fullName evidence="7">RNA polymerase sigma-70 factor</fullName>
    </submittedName>
</protein>
<dbReference type="GO" id="GO:0016987">
    <property type="term" value="F:sigma factor activity"/>
    <property type="evidence" value="ECO:0007669"/>
    <property type="project" value="UniProtKB-KW"/>
</dbReference>
<dbReference type="Proteomes" id="UP000050827">
    <property type="component" value="Unassembled WGS sequence"/>
</dbReference>
<feature type="domain" description="RNA polymerase sigma factor 70 region 4 type 2" evidence="6">
    <location>
        <begin position="132"/>
        <end position="183"/>
    </location>
</feature>
<dbReference type="Pfam" id="PF04542">
    <property type="entry name" value="Sigma70_r2"/>
    <property type="match status" value="1"/>
</dbReference>
<evidence type="ECO:0000259" key="5">
    <source>
        <dbReference type="Pfam" id="PF04542"/>
    </source>
</evidence>
<dbReference type="SUPFAM" id="SSF88946">
    <property type="entry name" value="Sigma2 domain of RNA polymerase sigma factors"/>
    <property type="match status" value="1"/>
</dbReference>
<keyword evidence="8" id="KW-1185">Reference proteome</keyword>